<evidence type="ECO:0000313" key="11">
    <source>
        <dbReference type="EMBL" id="EGY53445.1"/>
    </source>
</evidence>
<keyword evidence="8 9" id="KW-0289">Folate biosynthesis</keyword>
<comment type="similarity">
    <text evidence="9">Belongs to the DHPS family.</text>
</comment>
<dbReference type="GO" id="GO:0004156">
    <property type="term" value="F:dihydropteroate synthase activity"/>
    <property type="evidence" value="ECO:0007669"/>
    <property type="project" value="UniProtKB-EC"/>
</dbReference>
<dbReference type="NCBIfam" id="TIGR01496">
    <property type="entry name" value="DHPS"/>
    <property type="match status" value="1"/>
</dbReference>
<dbReference type="STRING" id="1032488.HMPREF9371_0370"/>
<dbReference type="GO" id="GO:0046656">
    <property type="term" value="P:folic acid biosynthetic process"/>
    <property type="evidence" value="ECO:0007669"/>
    <property type="project" value="UniProtKB-KW"/>
</dbReference>
<dbReference type="PATRIC" id="fig|1032488.3.peg.341"/>
<dbReference type="PROSITE" id="PS00793">
    <property type="entry name" value="DHPS_2"/>
    <property type="match status" value="1"/>
</dbReference>
<evidence type="ECO:0000259" key="10">
    <source>
        <dbReference type="PROSITE" id="PS50972"/>
    </source>
</evidence>
<dbReference type="PANTHER" id="PTHR20941">
    <property type="entry name" value="FOLATE SYNTHESIS PROTEINS"/>
    <property type="match status" value="1"/>
</dbReference>
<evidence type="ECO:0000256" key="9">
    <source>
        <dbReference type="RuleBase" id="RU361205"/>
    </source>
</evidence>
<name>G4CFI1_9NEIS</name>
<keyword evidence="6 9" id="KW-0479">Metal-binding</keyword>
<protein>
    <recommendedName>
        <fullName evidence="4 9">Dihydropteroate synthase</fullName>
        <shortName evidence="9">DHPS</shortName>
        <ecNumber evidence="4 9">2.5.1.15</ecNumber>
    </recommendedName>
    <alternativeName>
        <fullName evidence="9">Dihydropteroate pyrophosphorylase</fullName>
    </alternativeName>
</protein>
<keyword evidence="12" id="KW-1185">Reference proteome</keyword>
<evidence type="ECO:0000256" key="5">
    <source>
        <dbReference type="ARBA" id="ARBA00022679"/>
    </source>
</evidence>
<dbReference type="HOGENOM" id="CLU_008023_0_2_4"/>
<evidence type="ECO:0000256" key="4">
    <source>
        <dbReference type="ARBA" id="ARBA00012458"/>
    </source>
</evidence>
<evidence type="ECO:0000256" key="1">
    <source>
        <dbReference type="ARBA" id="ARBA00000012"/>
    </source>
</evidence>
<accession>G4CFI1</accession>
<dbReference type="Gene3D" id="3.20.20.20">
    <property type="entry name" value="Dihydropteroate synthase-like"/>
    <property type="match status" value="1"/>
</dbReference>
<evidence type="ECO:0000313" key="12">
    <source>
        <dbReference type="Proteomes" id="UP000003019"/>
    </source>
</evidence>
<feature type="domain" description="Pterin-binding" evidence="10">
    <location>
        <begin position="32"/>
        <end position="288"/>
    </location>
</feature>
<comment type="catalytic activity">
    <reaction evidence="1">
        <text>(7,8-dihydropterin-6-yl)methyl diphosphate + 4-aminobenzoate = 7,8-dihydropteroate + diphosphate</text>
        <dbReference type="Rhea" id="RHEA:19949"/>
        <dbReference type="ChEBI" id="CHEBI:17836"/>
        <dbReference type="ChEBI" id="CHEBI:17839"/>
        <dbReference type="ChEBI" id="CHEBI:33019"/>
        <dbReference type="ChEBI" id="CHEBI:72950"/>
        <dbReference type="EC" id="2.5.1.15"/>
    </reaction>
</comment>
<proteinExistence type="inferred from homology"/>
<dbReference type="InterPro" id="IPR045031">
    <property type="entry name" value="DHP_synth-like"/>
</dbReference>
<dbReference type="EMBL" id="AGAY01000013">
    <property type="protein sequence ID" value="EGY53445.1"/>
    <property type="molecule type" value="Genomic_DNA"/>
</dbReference>
<dbReference type="Pfam" id="PF00809">
    <property type="entry name" value="Pterin_bind"/>
    <property type="match status" value="1"/>
</dbReference>
<dbReference type="Proteomes" id="UP000003019">
    <property type="component" value="Unassembled WGS sequence"/>
</dbReference>
<evidence type="ECO:0000256" key="6">
    <source>
        <dbReference type="ARBA" id="ARBA00022723"/>
    </source>
</evidence>
<dbReference type="GO" id="GO:0046654">
    <property type="term" value="P:tetrahydrofolate biosynthetic process"/>
    <property type="evidence" value="ECO:0007669"/>
    <property type="project" value="UniProtKB-UniPathway"/>
</dbReference>
<dbReference type="EC" id="2.5.1.15" evidence="4 9"/>
<dbReference type="GO" id="GO:0005829">
    <property type="term" value="C:cytosol"/>
    <property type="evidence" value="ECO:0007669"/>
    <property type="project" value="TreeGrafter"/>
</dbReference>
<sequence length="299" mass="31659">MRYNPSRFLSGSPTMPHSVWQAGRFRLTLDAPKIMGIVNLTPDSFSDGGTYSANTRSALAHAERLLAEGADILDIGGESTRPGAPYVSPETEWARVAPILAELAAWQVPISLDSRRTAVMRQALAHGWADIINDVQALEDEGAVALLAEYADTGICLMHMQGLPETMQQNPQYGDVAAEVAGYLKTRVAQCEAAGISRARLMLDPGFGFGKTLAHNIELMQRLPELAADTGLPLLVGVSRKRMIGELTGETDAAARIHGSVAAALAAAARGAAVLRVHDIKATADALKVWQAVGISAAG</sequence>
<keyword evidence="5 9" id="KW-0808">Transferase</keyword>
<reference evidence="11 12" key="1">
    <citation type="submission" date="2011-05" db="EMBL/GenBank/DDBJ databases">
        <authorList>
            <person name="Muzny D."/>
            <person name="Qin X."/>
            <person name="Deng J."/>
            <person name="Jiang H."/>
            <person name="Liu Y."/>
            <person name="Qu J."/>
            <person name="Song X.-Z."/>
            <person name="Zhang L."/>
            <person name="Thornton R."/>
            <person name="Coyle M."/>
            <person name="Francisco L."/>
            <person name="Jackson L."/>
            <person name="Javaid M."/>
            <person name="Korchina V."/>
            <person name="Kovar C."/>
            <person name="Mata R."/>
            <person name="Mathew T."/>
            <person name="Ngo R."/>
            <person name="Nguyen L."/>
            <person name="Nguyen N."/>
            <person name="Okwuonu G."/>
            <person name="Ongeri F."/>
            <person name="Pham C."/>
            <person name="Simmons D."/>
            <person name="Wilczek-Boney K."/>
            <person name="Hale W."/>
            <person name="Jakkamsetti A."/>
            <person name="Pham P."/>
            <person name="Ruth R."/>
            <person name="San Lucas F."/>
            <person name="Warren J."/>
            <person name="Zhang J."/>
            <person name="Zhao Z."/>
            <person name="Zhou C."/>
            <person name="Zhu D."/>
            <person name="Lee S."/>
            <person name="Bess C."/>
            <person name="Blankenburg K."/>
            <person name="Forbes L."/>
            <person name="Fu Q."/>
            <person name="Gubbala S."/>
            <person name="Hirani K."/>
            <person name="Jayaseelan J.C."/>
            <person name="Lara F."/>
            <person name="Munidasa M."/>
            <person name="Palculict T."/>
            <person name="Patil S."/>
            <person name="Pu L.-L."/>
            <person name="Saada N."/>
            <person name="Tang L."/>
            <person name="Weissenberger G."/>
            <person name="Zhu Y."/>
            <person name="Hemphill L."/>
            <person name="Shang Y."/>
            <person name="Youmans B."/>
            <person name="Ayvaz T."/>
            <person name="Ross M."/>
            <person name="Santibanez J."/>
            <person name="Aqrawi P."/>
            <person name="Gross S."/>
            <person name="Joshi V."/>
            <person name="Fowler G."/>
            <person name="Nazareth L."/>
            <person name="Reid J."/>
            <person name="Worley K."/>
            <person name="Petrosino J."/>
            <person name="Highlander S."/>
            <person name="Gibbs R."/>
        </authorList>
    </citation>
    <scope>NUCLEOTIDE SEQUENCE [LARGE SCALE GENOMIC DNA]</scope>
    <source>
        <strain evidence="11 12">871</strain>
    </source>
</reference>
<dbReference type="UniPathway" id="UPA00077">
    <property type="reaction ID" value="UER00156"/>
</dbReference>
<dbReference type="GO" id="GO:0046872">
    <property type="term" value="F:metal ion binding"/>
    <property type="evidence" value="ECO:0007669"/>
    <property type="project" value="UniProtKB-KW"/>
</dbReference>
<organism evidence="11 12">
    <name type="scientific">Neisseria shayeganii 871</name>
    <dbReference type="NCBI Taxonomy" id="1032488"/>
    <lineage>
        <taxon>Bacteria</taxon>
        <taxon>Pseudomonadati</taxon>
        <taxon>Pseudomonadota</taxon>
        <taxon>Betaproteobacteria</taxon>
        <taxon>Neisseriales</taxon>
        <taxon>Neisseriaceae</taxon>
        <taxon>Neisseria</taxon>
    </lineage>
</organism>
<dbReference type="PROSITE" id="PS50972">
    <property type="entry name" value="PTERIN_BINDING"/>
    <property type="match status" value="1"/>
</dbReference>
<dbReference type="InterPro" id="IPR000489">
    <property type="entry name" value="Pterin-binding_dom"/>
</dbReference>
<dbReference type="PROSITE" id="PS00792">
    <property type="entry name" value="DHPS_1"/>
    <property type="match status" value="1"/>
</dbReference>
<comment type="caution">
    <text evidence="11">The sequence shown here is derived from an EMBL/GenBank/DDBJ whole genome shotgun (WGS) entry which is preliminary data.</text>
</comment>
<evidence type="ECO:0000256" key="3">
    <source>
        <dbReference type="ARBA" id="ARBA00004763"/>
    </source>
</evidence>
<dbReference type="PANTHER" id="PTHR20941:SF1">
    <property type="entry name" value="FOLIC ACID SYNTHESIS PROTEIN FOL1"/>
    <property type="match status" value="1"/>
</dbReference>
<keyword evidence="7 9" id="KW-0460">Magnesium</keyword>
<evidence type="ECO:0000256" key="8">
    <source>
        <dbReference type="ARBA" id="ARBA00022909"/>
    </source>
</evidence>
<evidence type="ECO:0000256" key="2">
    <source>
        <dbReference type="ARBA" id="ARBA00001946"/>
    </source>
</evidence>
<dbReference type="InterPro" id="IPR006390">
    <property type="entry name" value="DHP_synth_dom"/>
</dbReference>
<dbReference type="CDD" id="cd00739">
    <property type="entry name" value="DHPS"/>
    <property type="match status" value="1"/>
</dbReference>
<comment type="function">
    <text evidence="9">Catalyzes the condensation of para-aminobenzoate (pABA) with 6-hydroxymethyl-7,8-dihydropterin diphosphate (DHPt-PP) to form 7,8-dihydropteroate (H2Pte), the immediate precursor of folate derivatives.</text>
</comment>
<dbReference type="InterPro" id="IPR011005">
    <property type="entry name" value="Dihydropteroate_synth-like_sf"/>
</dbReference>
<evidence type="ECO:0000256" key="7">
    <source>
        <dbReference type="ARBA" id="ARBA00022842"/>
    </source>
</evidence>
<dbReference type="AlphaFoldDB" id="G4CFI1"/>
<gene>
    <name evidence="11" type="primary">folP</name>
    <name evidence="11" type="ORF">HMPREF9371_0370</name>
</gene>
<comment type="pathway">
    <text evidence="3 9">Cofactor biosynthesis; tetrahydrofolate biosynthesis; 7,8-dihydrofolate from 2-amino-4-hydroxy-6-hydroxymethyl-7,8-dihydropteridine diphosphate and 4-aminobenzoate: step 1/2.</text>
</comment>
<comment type="cofactor">
    <cofactor evidence="2 9">
        <name>Mg(2+)</name>
        <dbReference type="ChEBI" id="CHEBI:18420"/>
    </cofactor>
</comment>
<dbReference type="SUPFAM" id="SSF51717">
    <property type="entry name" value="Dihydropteroate synthetase-like"/>
    <property type="match status" value="1"/>
</dbReference>